<proteinExistence type="predicted"/>
<sequence>MIKEKTGVQINAAHTHTDDFITKKYVLPLLRDEETRNRLIAEHKATPVGRAPHKGNPTVEHSKDLQTVLDKLRRQPMAGKYITICKKDFKDYRIGICSGVRGQPVEILEDSFSSEEACEHAIFLKRISELLEKYS</sequence>
<gene>
    <name evidence="2" type="ORF">METZ01_LOCUS165617</name>
</gene>
<dbReference type="AlphaFoldDB" id="A0A382BHT9"/>
<evidence type="ECO:0000313" key="2">
    <source>
        <dbReference type="EMBL" id="SVB12763.1"/>
    </source>
</evidence>
<accession>A0A382BHT9</accession>
<dbReference type="Pfam" id="PF26354">
    <property type="entry name" value="DMF_alpha"/>
    <property type="match status" value="1"/>
</dbReference>
<name>A0A382BHT9_9ZZZZ</name>
<reference evidence="2" key="1">
    <citation type="submission" date="2018-05" db="EMBL/GenBank/DDBJ databases">
        <authorList>
            <person name="Lanie J.A."/>
            <person name="Ng W.-L."/>
            <person name="Kazmierczak K.M."/>
            <person name="Andrzejewski T.M."/>
            <person name="Davidsen T.M."/>
            <person name="Wayne K.J."/>
            <person name="Tettelin H."/>
            <person name="Glass J.I."/>
            <person name="Rusch D."/>
            <person name="Podicherti R."/>
            <person name="Tsui H.-C.T."/>
            <person name="Winkler M.E."/>
        </authorList>
    </citation>
    <scope>NUCLEOTIDE SEQUENCE</scope>
</reference>
<protein>
    <recommendedName>
        <fullName evidence="1">N,N-dimethylformamidase alpha subunit domain-containing protein</fullName>
    </recommendedName>
</protein>
<feature type="domain" description="N,N-dimethylformamidase alpha subunit" evidence="1">
    <location>
        <begin position="37"/>
        <end position="131"/>
    </location>
</feature>
<organism evidence="2">
    <name type="scientific">marine metagenome</name>
    <dbReference type="NCBI Taxonomy" id="408172"/>
    <lineage>
        <taxon>unclassified sequences</taxon>
        <taxon>metagenomes</taxon>
        <taxon>ecological metagenomes</taxon>
    </lineage>
</organism>
<dbReference type="EMBL" id="UINC01029665">
    <property type="protein sequence ID" value="SVB12763.1"/>
    <property type="molecule type" value="Genomic_DNA"/>
</dbReference>
<dbReference type="InterPro" id="IPR058713">
    <property type="entry name" value="DMF_alpha_dom"/>
</dbReference>
<evidence type="ECO:0000259" key="1">
    <source>
        <dbReference type="Pfam" id="PF26354"/>
    </source>
</evidence>